<dbReference type="Pfam" id="PF13181">
    <property type="entry name" value="TPR_8"/>
    <property type="match status" value="1"/>
</dbReference>
<evidence type="ECO:0008006" key="4">
    <source>
        <dbReference type="Google" id="ProtNLM"/>
    </source>
</evidence>
<dbReference type="EMBL" id="DVOE01000050">
    <property type="protein sequence ID" value="HIU98872.1"/>
    <property type="molecule type" value="Genomic_DNA"/>
</dbReference>
<dbReference type="Proteomes" id="UP000886857">
    <property type="component" value="Unassembled WGS sequence"/>
</dbReference>
<dbReference type="SUPFAM" id="SSF48452">
    <property type="entry name" value="TPR-like"/>
    <property type="match status" value="2"/>
</dbReference>
<feature type="repeat" description="TPR" evidence="1">
    <location>
        <begin position="11"/>
        <end position="44"/>
    </location>
</feature>
<dbReference type="InterPro" id="IPR019734">
    <property type="entry name" value="TPR_rpt"/>
</dbReference>
<reference evidence="2" key="2">
    <citation type="journal article" date="2021" name="PeerJ">
        <title>Extensive microbial diversity within the chicken gut microbiome revealed by metagenomics and culture.</title>
        <authorList>
            <person name="Gilroy R."/>
            <person name="Ravi A."/>
            <person name="Getino M."/>
            <person name="Pursley I."/>
            <person name="Horton D.L."/>
            <person name="Alikhan N.F."/>
            <person name="Baker D."/>
            <person name="Gharbi K."/>
            <person name="Hall N."/>
            <person name="Watson M."/>
            <person name="Adriaenssens E.M."/>
            <person name="Foster-Nyarko E."/>
            <person name="Jarju S."/>
            <person name="Secka A."/>
            <person name="Antonio M."/>
            <person name="Oren A."/>
            <person name="Chaudhuri R.R."/>
            <person name="La Ragione R."/>
            <person name="Hildebrand F."/>
            <person name="Pallen M.J."/>
        </authorList>
    </citation>
    <scope>NUCLEOTIDE SEQUENCE</scope>
    <source>
        <strain evidence="2">10406</strain>
    </source>
</reference>
<reference evidence="2" key="1">
    <citation type="submission" date="2020-10" db="EMBL/GenBank/DDBJ databases">
        <authorList>
            <person name="Gilroy R."/>
        </authorList>
    </citation>
    <scope>NUCLEOTIDE SEQUENCE</scope>
    <source>
        <strain evidence="2">10406</strain>
    </source>
</reference>
<organism evidence="2 3">
    <name type="scientific">Candidatus Limadaptatus stercoripullorum</name>
    <dbReference type="NCBI Taxonomy" id="2840846"/>
    <lineage>
        <taxon>Bacteria</taxon>
        <taxon>Bacillati</taxon>
        <taxon>Bacillota</taxon>
        <taxon>Clostridia</taxon>
        <taxon>Eubacteriales</taxon>
        <taxon>Candidatus Limadaptatus</taxon>
    </lineage>
</organism>
<proteinExistence type="predicted"/>
<keyword evidence="1" id="KW-0802">TPR repeat</keyword>
<dbReference type="AlphaFoldDB" id="A0A9D1N986"/>
<evidence type="ECO:0000256" key="1">
    <source>
        <dbReference type="PROSITE-ProRule" id="PRU00339"/>
    </source>
</evidence>
<dbReference type="InterPro" id="IPR011990">
    <property type="entry name" value="TPR-like_helical_dom_sf"/>
</dbReference>
<evidence type="ECO:0000313" key="2">
    <source>
        <dbReference type="EMBL" id="HIU98872.1"/>
    </source>
</evidence>
<sequence>MAKRIEFKLDGEDYLELGDAALQKGEYEKAISYFRTACSASDDSESYTALGVAYSKLHELDASNAALYKAMTRALTDEDENPALWQLCLNAAEAGEEDVASYYLRYLGEDDGAAEIRRVPSGEGMFKIADKPAVEFCKTMLQRAGEAFADERPDDAIRYLDELGDAPEPYLTMAQRLRTVCLFAKGDLDRVISVCEEIEKKSPDADNKVTLAAAYCFQGRYDDVDRVLDEVLAADDIPEYVTLKLLHLLVERQRDADILQITEKLSRHARLWHASEMFRSEALYNLGKRQEAVRVMKRVDNVFGEFSAAHYYLGIYEGEPEKVPYGCEMPQECQLAIVRGIKQITDGGDVTRLQRALTYDAAFNRDLRWVIDNCADIIACPVLMYLSDIRSRAVEKIFRDRLIGVRLSFDQMTLIIDYLVGGGLSVQFDIVAQGRFKNVDFRLPACFRALPKKFKSAVYRTACDIVFTDEDPTYYLDRLCAIVEDLVTADAHGEPVWKRRSGRKIAKLRSEVTMIGVLLSEVYRDDPDPDEDAMERYELSPRTFYKYRAIFFGDDDARVRDDGGEEEDDED</sequence>
<name>A0A9D1N986_9FIRM</name>
<accession>A0A9D1N986</accession>
<gene>
    <name evidence="2" type="ORF">IAC73_03405</name>
</gene>
<comment type="caution">
    <text evidence="2">The sequence shown here is derived from an EMBL/GenBank/DDBJ whole genome shotgun (WGS) entry which is preliminary data.</text>
</comment>
<protein>
    <recommendedName>
        <fullName evidence="4">Tetratricopeptide repeat protein</fullName>
    </recommendedName>
</protein>
<dbReference type="PROSITE" id="PS50005">
    <property type="entry name" value="TPR"/>
    <property type="match status" value="1"/>
</dbReference>
<evidence type="ECO:0000313" key="3">
    <source>
        <dbReference type="Proteomes" id="UP000886857"/>
    </source>
</evidence>
<dbReference type="Gene3D" id="1.25.40.10">
    <property type="entry name" value="Tetratricopeptide repeat domain"/>
    <property type="match status" value="2"/>
</dbReference>